<reference evidence="2 3" key="1">
    <citation type="submission" date="2024-02" db="EMBL/GenBank/DDBJ databases">
        <title>De novo assembly and annotation of 12 fungi associated with fruit tree decline syndrome in Ontario, Canada.</title>
        <authorList>
            <person name="Sulman M."/>
            <person name="Ellouze W."/>
            <person name="Ilyukhin E."/>
        </authorList>
    </citation>
    <scope>NUCLEOTIDE SEQUENCE [LARGE SCALE GENOMIC DNA]</scope>
    <source>
        <strain evidence="2 3">M42-189</strain>
    </source>
</reference>
<dbReference type="EMBL" id="JAKJXO020000020">
    <property type="protein sequence ID" value="KAL1592628.1"/>
    <property type="molecule type" value="Genomic_DNA"/>
</dbReference>
<dbReference type="Proteomes" id="UP001521785">
    <property type="component" value="Unassembled WGS sequence"/>
</dbReference>
<name>A0ABR3QKE4_9PLEO</name>
<accession>A0ABR3QKE4</accession>
<dbReference type="PROSITE" id="PS50011">
    <property type="entry name" value="PROTEIN_KINASE_DOM"/>
    <property type="match status" value="1"/>
</dbReference>
<keyword evidence="2" id="KW-0808">Transferase</keyword>
<sequence length="407" mass="45582">MDIRNPNPPVASNEKGLVTDKIEKPKPPLYSDLMQSGDSLGVWVDTSSEETYDDESLRQDLEEMDIQWSPALQDIQKNIKPLVSAKGIPPFYLGVSSAGRGAHGTVVFCLPRPVAIAAKYSYMQGSPRTIAELKAQLVAVKVATNGRHFLRQARNEALTNEMLLEILKDRDVDTVPRFISLLGRSSAGDSGHIIDSDRATYWLAFDAVFPSMTVGHLWGAHLQKFSDVAEWLMLRVFCDVMEALQFLHSCNPPIVHNDFHMQNVMFYQSDGLPRVLLMDFGAAEALAADKAQDRIFEDEFRSVCHSMYKLYSQIIETEQDGHTVPKGWDKFRDTIIVEDDLETTFFEDDHTVYGRLLKLAEPIAQSALANVDRKSVADIAKRLKEATEPEEAALLGKFQSMGLLPFS</sequence>
<keyword evidence="2" id="KW-0418">Kinase</keyword>
<feature type="domain" description="Protein kinase" evidence="1">
    <location>
        <begin position="92"/>
        <end position="407"/>
    </location>
</feature>
<protein>
    <submittedName>
        <fullName evidence="2">BMP-2-inducible protein kinase</fullName>
    </submittedName>
</protein>
<dbReference type="InterPro" id="IPR011009">
    <property type="entry name" value="Kinase-like_dom_sf"/>
</dbReference>
<organism evidence="2 3">
    <name type="scientific">Paraconiothyrium brasiliense</name>
    <dbReference type="NCBI Taxonomy" id="300254"/>
    <lineage>
        <taxon>Eukaryota</taxon>
        <taxon>Fungi</taxon>
        <taxon>Dikarya</taxon>
        <taxon>Ascomycota</taxon>
        <taxon>Pezizomycotina</taxon>
        <taxon>Dothideomycetes</taxon>
        <taxon>Pleosporomycetidae</taxon>
        <taxon>Pleosporales</taxon>
        <taxon>Massarineae</taxon>
        <taxon>Didymosphaeriaceae</taxon>
        <taxon>Paraconiothyrium</taxon>
    </lineage>
</organism>
<evidence type="ECO:0000259" key="1">
    <source>
        <dbReference type="PROSITE" id="PS50011"/>
    </source>
</evidence>
<gene>
    <name evidence="2" type="primary">BMP2K</name>
    <name evidence="2" type="ORF">SLS60_011044</name>
</gene>
<comment type="caution">
    <text evidence="2">The sequence shown here is derived from an EMBL/GenBank/DDBJ whole genome shotgun (WGS) entry which is preliminary data.</text>
</comment>
<proteinExistence type="predicted"/>
<evidence type="ECO:0000313" key="3">
    <source>
        <dbReference type="Proteomes" id="UP001521785"/>
    </source>
</evidence>
<dbReference type="Gene3D" id="1.10.510.10">
    <property type="entry name" value="Transferase(Phosphotransferase) domain 1"/>
    <property type="match status" value="1"/>
</dbReference>
<evidence type="ECO:0000313" key="2">
    <source>
        <dbReference type="EMBL" id="KAL1592628.1"/>
    </source>
</evidence>
<dbReference type="GO" id="GO:0016301">
    <property type="term" value="F:kinase activity"/>
    <property type="evidence" value="ECO:0007669"/>
    <property type="project" value="UniProtKB-KW"/>
</dbReference>
<dbReference type="SUPFAM" id="SSF56112">
    <property type="entry name" value="Protein kinase-like (PK-like)"/>
    <property type="match status" value="1"/>
</dbReference>
<dbReference type="InterPro" id="IPR000719">
    <property type="entry name" value="Prot_kinase_dom"/>
</dbReference>
<keyword evidence="3" id="KW-1185">Reference proteome</keyword>